<evidence type="ECO:0000313" key="1">
    <source>
        <dbReference type="EMBL" id="BCB92014.1"/>
    </source>
</evidence>
<accession>A0A6F8Z111</accession>
<evidence type="ECO:0000313" key="2">
    <source>
        <dbReference type="Proteomes" id="UP000503011"/>
    </source>
</evidence>
<name>A0A6F8Z111_9ACTN</name>
<reference evidence="1 2" key="1">
    <citation type="submission" date="2020-03" db="EMBL/GenBank/DDBJ databases">
        <title>Whole genome shotgun sequence of Phytohabitans suffuscus NBRC 105367.</title>
        <authorList>
            <person name="Komaki H."/>
            <person name="Tamura T."/>
        </authorList>
    </citation>
    <scope>NUCLEOTIDE SEQUENCE [LARGE SCALE GENOMIC DNA]</scope>
    <source>
        <strain evidence="1 2">NBRC 105367</strain>
    </source>
</reference>
<dbReference type="AlphaFoldDB" id="A0A6F8Z111"/>
<sequence length="123" mass="13323">MSRFDELTTADLATLAAWLESDKVQVDQLEPSQWLALVELMTAMLTDVADTVNRDWRLLSNAYFRCLSLAKSSGVLDEFDSAVRSLNFDVGSAKRIGASRIGKAPQSGRGDSVILSAASLVAQ</sequence>
<dbReference type="KEGG" id="psuu:Psuf_093270"/>
<protein>
    <submittedName>
        <fullName evidence="1">Uncharacterized protein</fullName>
    </submittedName>
</protein>
<gene>
    <name evidence="1" type="ORF">Psuf_093270</name>
</gene>
<organism evidence="1 2">
    <name type="scientific">Phytohabitans suffuscus</name>
    <dbReference type="NCBI Taxonomy" id="624315"/>
    <lineage>
        <taxon>Bacteria</taxon>
        <taxon>Bacillati</taxon>
        <taxon>Actinomycetota</taxon>
        <taxon>Actinomycetes</taxon>
        <taxon>Micromonosporales</taxon>
        <taxon>Micromonosporaceae</taxon>
    </lineage>
</organism>
<proteinExistence type="predicted"/>
<dbReference type="Proteomes" id="UP000503011">
    <property type="component" value="Chromosome"/>
</dbReference>
<keyword evidence="2" id="KW-1185">Reference proteome</keyword>
<dbReference type="RefSeq" id="WP_173165711.1">
    <property type="nucleotide sequence ID" value="NZ_AP022871.1"/>
</dbReference>
<dbReference type="EMBL" id="AP022871">
    <property type="protein sequence ID" value="BCB92014.1"/>
    <property type="molecule type" value="Genomic_DNA"/>
</dbReference>
<reference evidence="1 2" key="2">
    <citation type="submission" date="2020-03" db="EMBL/GenBank/DDBJ databases">
        <authorList>
            <person name="Ichikawa N."/>
            <person name="Kimura A."/>
            <person name="Kitahashi Y."/>
            <person name="Uohara A."/>
        </authorList>
    </citation>
    <scope>NUCLEOTIDE SEQUENCE [LARGE SCALE GENOMIC DNA]</scope>
    <source>
        <strain evidence="1 2">NBRC 105367</strain>
    </source>
</reference>